<feature type="compositionally biased region" description="Polar residues" evidence="1">
    <location>
        <begin position="1"/>
        <end position="15"/>
    </location>
</feature>
<evidence type="ECO:0000259" key="2">
    <source>
        <dbReference type="Pfam" id="PF10338"/>
    </source>
</evidence>
<reference evidence="3" key="1">
    <citation type="submission" date="2023-06" db="EMBL/GenBank/DDBJ databases">
        <title>Genome-scale phylogeny and comparative genomics of the fungal order Sordariales.</title>
        <authorList>
            <consortium name="Lawrence Berkeley National Laboratory"/>
            <person name="Hensen N."/>
            <person name="Bonometti L."/>
            <person name="Westerberg I."/>
            <person name="Brannstrom I.O."/>
            <person name="Guillou S."/>
            <person name="Cros-Aarteil S."/>
            <person name="Calhoun S."/>
            <person name="Haridas S."/>
            <person name="Kuo A."/>
            <person name="Mondo S."/>
            <person name="Pangilinan J."/>
            <person name="Riley R."/>
            <person name="Labutti K."/>
            <person name="Andreopoulos B."/>
            <person name="Lipzen A."/>
            <person name="Chen C."/>
            <person name="Yanf M."/>
            <person name="Daum C."/>
            <person name="Ng V."/>
            <person name="Clum A."/>
            <person name="Steindorff A."/>
            <person name="Ohm R."/>
            <person name="Martin F."/>
            <person name="Silar P."/>
            <person name="Natvig D."/>
            <person name="Lalanne C."/>
            <person name="Gautier V."/>
            <person name="Ament-Velasquez S.L."/>
            <person name="Kruys A."/>
            <person name="Hutchinson M.I."/>
            <person name="Powell A.J."/>
            <person name="Barry K."/>
            <person name="Miller A.N."/>
            <person name="Grigoriev I.V."/>
            <person name="Debuchy R."/>
            <person name="Gladieux P."/>
            <person name="Thoren M.H."/>
            <person name="Johannesson H."/>
        </authorList>
    </citation>
    <scope>NUCLEOTIDE SEQUENCE</scope>
    <source>
        <strain evidence="3">CBS 606.72</strain>
    </source>
</reference>
<evidence type="ECO:0000313" key="3">
    <source>
        <dbReference type="EMBL" id="KAK0623226.1"/>
    </source>
</evidence>
<feature type="compositionally biased region" description="Basic residues" evidence="1">
    <location>
        <begin position="107"/>
        <end position="120"/>
    </location>
</feature>
<dbReference type="PANTHER" id="PTHR28219">
    <property type="entry name" value="UPF0642 PROTEIN YBL028C"/>
    <property type="match status" value="1"/>
</dbReference>
<feature type="domain" description="DUF2423" evidence="2">
    <location>
        <begin position="1"/>
        <end position="44"/>
    </location>
</feature>
<name>A0AA40C2R7_9PEZI</name>
<feature type="region of interest" description="Disordered" evidence="1">
    <location>
        <begin position="1"/>
        <end position="23"/>
    </location>
</feature>
<proteinExistence type="predicted"/>
<dbReference type="PANTHER" id="PTHR28219:SF1">
    <property type="entry name" value="UPF0642 PROTEIN YBL028C"/>
    <property type="match status" value="1"/>
</dbReference>
<keyword evidence="4" id="KW-1185">Reference proteome</keyword>
<protein>
    <recommendedName>
        <fullName evidence="2">DUF2423 domain-containing protein</fullName>
    </recommendedName>
</protein>
<dbReference type="GO" id="GO:0030687">
    <property type="term" value="C:preribosome, large subunit precursor"/>
    <property type="evidence" value="ECO:0007669"/>
    <property type="project" value="TreeGrafter"/>
</dbReference>
<evidence type="ECO:0000256" key="1">
    <source>
        <dbReference type="SAM" id="MobiDB-lite"/>
    </source>
</evidence>
<comment type="caution">
    <text evidence="3">The sequence shown here is derived from an EMBL/GenBank/DDBJ whole genome shotgun (WGS) entry which is preliminary data.</text>
</comment>
<dbReference type="Pfam" id="PF10338">
    <property type="entry name" value="YBL028C_N"/>
    <property type="match status" value="1"/>
</dbReference>
<accession>A0AA40C2R7</accession>
<dbReference type="AlphaFoldDB" id="A0AA40C2R7"/>
<gene>
    <name evidence="3" type="ORF">B0T14DRAFT_515650</name>
</gene>
<feature type="region of interest" description="Disordered" evidence="1">
    <location>
        <begin position="85"/>
        <end position="138"/>
    </location>
</feature>
<dbReference type="Proteomes" id="UP001175000">
    <property type="component" value="Unassembled WGS sequence"/>
</dbReference>
<dbReference type="InterPro" id="IPR019434">
    <property type="entry name" value="DUF2423"/>
</dbReference>
<organism evidence="3 4">
    <name type="scientific">Immersiella caudata</name>
    <dbReference type="NCBI Taxonomy" id="314043"/>
    <lineage>
        <taxon>Eukaryota</taxon>
        <taxon>Fungi</taxon>
        <taxon>Dikarya</taxon>
        <taxon>Ascomycota</taxon>
        <taxon>Pezizomycotina</taxon>
        <taxon>Sordariomycetes</taxon>
        <taxon>Sordariomycetidae</taxon>
        <taxon>Sordariales</taxon>
        <taxon>Lasiosphaeriaceae</taxon>
        <taxon>Immersiella</taxon>
    </lineage>
</organism>
<dbReference type="EMBL" id="JAULSU010000003">
    <property type="protein sequence ID" value="KAK0623226.1"/>
    <property type="molecule type" value="Genomic_DNA"/>
</dbReference>
<evidence type="ECO:0000313" key="4">
    <source>
        <dbReference type="Proteomes" id="UP001175000"/>
    </source>
</evidence>
<sequence>MAKSSRSSAIKGNNQRLKKNVFGPVESARAERLSAKLLEIAAQPKPQKDVEMEVVSEGNVLSQTMRWLSRELIPCPDPVVEVKDGASAEKEETMEVDSGAKPTAKASHGKKRIEKRRGKKSSIVFPKYGERKSIRKKK</sequence>